<gene>
    <name evidence="2" type="ORF">EYF80_023818</name>
</gene>
<evidence type="ECO:0000313" key="3">
    <source>
        <dbReference type="Proteomes" id="UP000314294"/>
    </source>
</evidence>
<evidence type="ECO:0000256" key="1">
    <source>
        <dbReference type="SAM" id="Phobius"/>
    </source>
</evidence>
<accession>A0A4Z2HKW6</accession>
<keyword evidence="1" id="KW-0472">Membrane</keyword>
<name>A0A4Z2HKW6_9TELE</name>
<keyword evidence="1" id="KW-0812">Transmembrane</keyword>
<reference evidence="2 3" key="1">
    <citation type="submission" date="2019-03" db="EMBL/GenBank/DDBJ databases">
        <title>First draft genome of Liparis tanakae, snailfish: a comprehensive survey of snailfish specific genes.</title>
        <authorList>
            <person name="Kim W."/>
            <person name="Song I."/>
            <person name="Jeong J.-H."/>
            <person name="Kim D."/>
            <person name="Kim S."/>
            <person name="Ryu S."/>
            <person name="Song J.Y."/>
            <person name="Lee S.K."/>
        </authorList>
    </citation>
    <scope>NUCLEOTIDE SEQUENCE [LARGE SCALE GENOMIC DNA]</scope>
    <source>
        <tissue evidence="2">Muscle</tissue>
    </source>
</reference>
<sequence>MGDVTTTTKTKLLGAVHLILSLEKPLFIILSTLIITIIIIIIITLPPTPPGADVMVRKLSDVFCSTCDKI</sequence>
<proteinExistence type="predicted"/>
<keyword evidence="1" id="KW-1133">Transmembrane helix</keyword>
<comment type="caution">
    <text evidence="2">The sequence shown here is derived from an EMBL/GenBank/DDBJ whole genome shotgun (WGS) entry which is preliminary data.</text>
</comment>
<keyword evidence="3" id="KW-1185">Reference proteome</keyword>
<dbReference type="AlphaFoldDB" id="A0A4Z2HKW6"/>
<dbReference type="EMBL" id="SRLO01000227">
    <property type="protein sequence ID" value="TNN65945.1"/>
    <property type="molecule type" value="Genomic_DNA"/>
</dbReference>
<organism evidence="2 3">
    <name type="scientific">Liparis tanakae</name>
    <name type="common">Tanaka's snailfish</name>
    <dbReference type="NCBI Taxonomy" id="230148"/>
    <lineage>
        <taxon>Eukaryota</taxon>
        <taxon>Metazoa</taxon>
        <taxon>Chordata</taxon>
        <taxon>Craniata</taxon>
        <taxon>Vertebrata</taxon>
        <taxon>Euteleostomi</taxon>
        <taxon>Actinopterygii</taxon>
        <taxon>Neopterygii</taxon>
        <taxon>Teleostei</taxon>
        <taxon>Neoteleostei</taxon>
        <taxon>Acanthomorphata</taxon>
        <taxon>Eupercaria</taxon>
        <taxon>Perciformes</taxon>
        <taxon>Cottioidei</taxon>
        <taxon>Cottales</taxon>
        <taxon>Liparidae</taxon>
        <taxon>Liparis</taxon>
    </lineage>
</organism>
<feature type="transmembrane region" description="Helical" evidence="1">
    <location>
        <begin position="26"/>
        <end position="45"/>
    </location>
</feature>
<dbReference type="Proteomes" id="UP000314294">
    <property type="component" value="Unassembled WGS sequence"/>
</dbReference>
<protein>
    <submittedName>
        <fullName evidence="2">Uncharacterized protein</fullName>
    </submittedName>
</protein>
<evidence type="ECO:0000313" key="2">
    <source>
        <dbReference type="EMBL" id="TNN65945.1"/>
    </source>
</evidence>